<dbReference type="OrthoDB" id="598356at2"/>
<dbReference type="InterPro" id="IPR044672">
    <property type="entry name" value="MOCS2A"/>
</dbReference>
<dbReference type="AlphaFoldDB" id="A0A1I1MZ39"/>
<dbReference type="GO" id="GO:1990133">
    <property type="term" value="C:molybdopterin adenylyltransferase complex"/>
    <property type="evidence" value="ECO:0007669"/>
    <property type="project" value="TreeGrafter"/>
</dbReference>
<evidence type="ECO:0000256" key="2">
    <source>
        <dbReference type="ARBA" id="ARBA00024200"/>
    </source>
</evidence>
<dbReference type="SUPFAM" id="SSF54285">
    <property type="entry name" value="MoaD/ThiS"/>
    <property type="match status" value="1"/>
</dbReference>
<evidence type="ECO:0000313" key="5">
    <source>
        <dbReference type="Proteomes" id="UP000199438"/>
    </source>
</evidence>
<dbReference type="Gene3D" id="3.10.20.30">
    <property type="match status" value="1"/>
</dbReference>
<evidence type="ECO:0000256" key="1">
    <source>
        <dbReference type="ARBA" id="ARBA00022741"/>
    </source>
</evidence>
<accession>A0A1I1MZ39</accession>
<gene>
    <name evidence="4" type="ORF">SAMN04487907_1138</name>
</gene>
<dbReference type="InterPro" id="IPR016155">
    <property type="entry name" value="Mopterin_synth/thiamin_S_b"/>
</dbReference>
<dbReference type="Pfam" id="PF02597">
    <property type="entry name" value="ThiS"/>
    <property type="match status" value="1"/>
</dbReference>
<evidence type="ECO:0000313" key="4">
    <source>
        <dbReference type="EMBL" id="SFC90671.1"/>
    </source>
</evidence>
<comment type="similarity">
    <text evidence="2">Belongs to the MoaD family.</text>
</comment>
<dbReference type="STRING" id="1334022.SAMN04487907_1138"/>
<dbReference type="RefSeq" id="WP_092544956.1">
    <property type="nucleotide sequence ID" value="NZ_FOKV01000013.1"/>
</dbReference>
<protein>
    <recommendedName>
        <fullName evidence="3">Molybdopterin synthase sulfur carrier subunit</fullName>
    </recommendedName>
</protein>
<dbReference type="InterPro" id="IPR003749">
    <property type="entry name" value="ThiS/MoaD-like"/>
</dbReference>
<keyword evidence="5" id="KW-1185">Reference proteome</keyword>
<dbReference type="GO" id="GO:0000166">
    <property type="term" value="F:nucleotide binding"/>
    <property type="evidence" value="ECO:0007669"/>
    <property type="project" value="UniProtKB-KW"/>
</dbReference>
<dbReference type="InterPro" id="IPR012675">
    <property type="entry name" value="Beta-grasp_dom_sf"/>
</dbReference>
<reference evidence="5" key="1">
    <citation type="submission" date="2016-10" db="EMBL/GenBank/DDBJ databases">
        <authorList>
            <person name="Varghese N."/>
            <person name="Submissions S."/>
        </authorList>
    </citation>
    <scope>NUCLEOTIDE SEQUENCE [LARGE SCALE GENOMIC DNA]</scope>
    <source>
        <strain evidence="5">DSM 24499</strain>
    </source>
</reference>
<keyword evidence="1" id="KW-0547">Nucleotide-binding</keyword>
<proteinExistence type="inferred from homology"/>
<dbReference type="Proteomes" id="UP000199438">
    <property type="component" value="Unassembled WGS sequence"/>
</dbReference>
<organism evidence="4 5">
    <name type="scientific">Zunongwangia mangrovi</name>
    <dbReference type="NCBI Taxonomy" id="1334022"/>
    <lineage>
        <taxon>Bacteria</taxon>
        <taxon>Pseudomonadati</taxon>
        <taxon>Bacteroidota</taxon>
        <taxon>Flavobacteriia</taxon>
        <taxon>Flavobacteriales</taxon>
        <taxon>Flavobacteriaceae</taxon>
        <taxon>Zunongwangia</taxon>
    </lineage>
</organism>
<name>A0A1I1MZ39_9FLAO</name>
<dbReference type="EMBL" id="FOKV01000013">
    <property type="protein sequence ID" value="SFC90671.1"/>
    <property type="molecule type" value="Genomic_DNA"/>
</dbReference>
<sequence length="78" mass="8452">MKILLFGVAKDIVGNQVLEEPSFKAKNVAELKQELITKYPEFAKLSSLAVAVDEKYACDDRSISAENEIAIIPPVSGG</sequence>
<dbReference type="PANTHER" id="PTHR33359:SF1">
    <property type="entry name" value="MOLYBDOPTERIN SYNTHASE SULFUR CARRIER SUBUNIT"/>
    <property type="match status" value="1"/>
</dbReference>
<evidence type="ECO:0000256" key="3">
    <source>
        <dbReference type="ARBA" id="ARBA00024247"/>
    </source>
</evidence>
<dbReference type="PANTHER" id="PTHR33359">
    <property type="entry name" value="MOLYBDOPTERIN SYNTHASE SULFUR CARRIER SUBUNIT"/>
    <property type="match status" value="1"/>
</dbReference>
<dbReference type="GO" id="GO:0006777">
    <property type="term" value="P:Mo-molybdopterin cofactor biosynthetic process"/>
    <property type="evidence" value="ECO:0007669"/>
    <property type="project" value="InterPro"/>
</dbReference>
<dbReference type="CDD" id="cd00754">
    <property type="entry name" value="Ubl_MoaD"/>
    <property type="match status" value="1"/>
</dbReference>